<feature type="binding site" evidence="5">
    <location>
        <begin position="238"/>
        <end position="245"/>
    </location>
    <ligand>
        <name>substrate</name>
    </ligand>
</feature>
<evidence type="ECO:0000256" key="6">
    <source>
        <dbReference type="SAM" id="MobiDB-lite"/>
    </source>
</evidence>
<feature type="active site" description="Proton donor/acceptor" evidence="4">
    <location>
        <position position="308"/>
    </location>
</feature>
<dbReference type="GO" id="GO:0005524">
    <property type="term" value="F:ATP binding"/>
    <property type="evidence" value="ECO:0007669"/>
    <property type="project" value="UniProtKB-KW"/>
</dbReference>
<dbReference type="SMART" id="SM00855">
    <property type="entry name" value="PGAM"/>
    <property type="match status" value="1"/>
</dbReference>
<keyword evidence="3" id="KW-0067">ATP-binding</keyword>
<protein>
    <submittedName>
        <fullName evidence="8">6-phosphofructo-2-kinase/fructose-2,6-bisphosphatase-like isoform X1</fullName>
    </submittedName>
</protein>
<dbReference type="InterPro" id="IPR013078">
    <property type="entry name" value="His_Pase_superF_clade-1"/>
</dbReference>
<keyword evidence="8" id="KW-0418">Kinase</keyword>
<dbReference type="GO" id="GO:0004331">
    <property type="term" value="F:fructose-2,6-bisphosphate 2-phosphatase activity"/>
    <property type="evidence" value="ECO:0007669"/>
    <property type="project" value="TreeGrafter"/>
</dbReference>
<dbReference type="InterPro" id="IPR027417">
    <property type="entry name" value="P-loop_NTPase"/>
</dbReference>
<evidence type="ECO:0000259" key="7">
    <source>
        <dbReference type="Pfam" id="PF01591"/>
    </source>
</evidence>
<feature type="binding site" evidence="5">
    <location>
        <position position="288"/>
    </location>
    <ligand>
        <name>substrate</name>
    </ligand>
</feature>
<dbReference type="Gene3D" id="3.40.50.1240">
    <property type="entry name" value="Phosphoglycerate mutase-like"/>
    <property type="match status" value="1"/>
</dbReference>
<dbReference type="EMBL" id="IACT01006480">
    <property type="protein sequence ID" value="LAC25613.1"/>
    <property type="molecule type" value="mRNA"/>
</dbReference>
<reference evidence="8" key="1">
    <citation type="submission" date="2017-11" db="EMBL/GenBank/DDBJ databases">
        <title>The sensing device of the deep-sea amphipod.</title>
        <authorList>
            <person name="Kobayashi H."/>
            <person name="Nagahama T."/>
            <person name="Arai W."/>
            <person name="Sasagawa Y."/>
            <person name="Umeda M."/>
            <person name="Hayashi T."/>
            <person name="Nikaido I."/>
            <person name="Watanabe H."/>
            <person name="Oguri K."/>
            <person name="Kitazato H."/>
            <person name="Fujioka K."/>
            <person name="Kido Y."/>
            <person name="Takami H."/>
        </authorList>
    </citation>
    <scope>NUCLEOTIDE SEQUENCE</scope>
    <source>
        <tissue evidence="8">Whole body</tissue>
    </source>
</reference>
<evidence type="ECO:0000256" key="2">
    <source>
        <dbReference type="ARBA" id="ARBA00022741"/>
    </source>
</evidence>
<dbReference type="PANTHER" id="PTHR10606">
    <property type="entry name" value="6-PHOSPHOFRUCTO-2-KINASE/FRUCTOSE-2,6-BISPHOSPHATASE"/>
    <property type="match status" value="1"/>
</dbReference>
<dbReference type="GO" id="GO:0006000">
    <property type="term" value="P:fructose metabolic process"/>
    <property type="evidence" value="ECO:0007669"/>
    <property type="project" value="InterPro"/>
</dbReference>
<name>A0A6A7G6N2_9CRUS</name>
<dbReference type="GO" id="GO:0005829">
    <property type="term" value="C:cytosol"/>
    <property type="evidence" value="ECO:0007669"/>
    <property type="project" value="TreeGrafter"/>
</dbReference>
<dbReference type="InterPro" id="IPR013079">
    <property type="entry name" value="6Phosfructo_kin"/>
</dbReference>
<feature type="active site" description="Tele-phosphohistidine intermediate" evidence="4">
    <location>
        <position position="239"/>
    </location>
</feature>
<keyword evidence="8" id="KW-0808">Transferase</keyword>
<sequence>MIRLRRVSYRDGTITDSRSKHVVVMVGLPARGKTYMAKKLTRYLNWIGIKTKVFNNGDYVRKLTTQVRNHNFFRSDNEEALKVRRKCALDAIADAAMWLENEEGQVAVFDATNTTRDRRRMIQQLVEIQLQFRLFFIESICDDETLVQSNIKEVKLNGPDYRGMNPEDALNDFLQRIRHYEENYEPLDEHLEQNLSYMKIYNTGEKVLVHKHSGHVQAKIVYYLMNIHISKRTIYFTRHGESVLNQRGRIGGDAPLSCRGREYARKLASYINEQNIDNLRVWTSWLQRTIQTASEIDAPQERWKALNEIDAGICEEMSYAEIKEKHPEEFATRDKNKFSYRYHRGESYEDLVARLEPVIMELERENNVLVVAHQAVLRCLLAYFLDKTVDELPYIEVPLHTIIQLTPVAYGCEMEYLNLNVPCVNTHRCKPDAKACRDTMLSGLLQKSKDANPRLSACMEECEQQCRDRLQSDSFDKSNFGLEIPHLALEKVEAEVHNPEPKLDKVEPEPEIHNLDVGLAKLKHGLDRVESVVQKLNIASETSEAELELSENVLENNSGTGFEELESGLKVPGSLDTAPEVSILEPNDTQ</sequence>
<dbReference type="InterPro" id="IPR029033">
    <property type="entry name" value="His_PPase_superfam"/>
</dbReference>
<dbReference type="CDD" id="cd07067">
    <property type="entry name" value="HP_PGM_like"/>
    <property type="match status" value="1"/>
</dbReference>
<evidence type="ECO:0000256" key="1">
    <source>
        <dbReference type="ARBA" id="ARBA00008408"/>
    </source>
</evidence>
<dbReference type="GO" id="GO:0006003">
    <property type="term" value="P:fructose 2,6-bisphosphate metabolic process"/>
    <property type="evidence" value="ECO:0007669"/>
    <property type="project" value="InterPro"/>
</dbReference>
<comment type="similarity">
    <text evidence="1">In the C-terminal section; belongs to the phosphoglycerate mutase family.</text>
</comment>
<proteinExistence type="evidence at transcript level"/>
<feature type="region of interest" description="Disordered" evidence="6">
    <location>
        <begin position="558"/>
        <end position="590"/>
    </location>
</feature>
<dbReference type="PRINTS" id="PR00991">
    <property type="entry name" value="6PFRUCTKNASE"/>
</dbReference>
<organism evidence="8">
    <name type="scientific">Hirondellea gigas</name>
    <dbReference type="NCBI Taxonomy" id="1518452"/>
    <lineage>
        <taxon>Eukaryota</taxon>
        <taxon>Metazoa</taxon>
        <taxon>Ecdysozoa</taxon>
        <taxon>Arthropoda</taxon>
        <taxon>Crustacea</taxon>
        <taxon>Multicrustacea</taxon>
        <taxon>Malacostraca</taxon>
        <taxon>Eumalacostraca</taxon>
        <taxon>Peracarida</taxon>
        <taxon>Amphipoda</taxon>
        <taxon>Amphilochidea</taxon>
        <taxon>Lysianassida</taxon>
        <taxon>Lysianassidira</taxon>
        <taxon>Lysianassoidea</taxon>
        <taxon>Lysianassidae</taxon>
        <taxon>Hirondellea</taxon>
    </lineage>
</organism>
<dbReference type="AlphaFoldDB" id="A0A6A7G6N2"/>
<dbReference type="Gene3D" id="3.40.50.300">
    <property type="entry name" value="P-loop containing nucleotide triphosphate hydrolases"/>
    <property type="match status" value="1"/>
</dbReference>
<dbReference type="InterPro" id="IPR003094">
    <property type="entry name" value="6Pfruct_kin"/>
</dbReference>
<dbReference type="SUPFAM" id="SSF53254">
    <property type="entry name" value="Phosphoglycerate mutase-like"/>
    <property type="match status" value="1"/>
</dbReference>
<dbReference type="PANTHER" id="PTHR10606:SF44">
    <property type="entry name" value="6-PHOSPHOFRUCTO 2-KINASE_FRUCTOSE 2,6-BISPHOSPHATASE LONG FORM"/>
    <property type="match status" value="1"/>
</dbReference>
<dbReference type="FunFam" id="3.40.50.300:FF:000644">
    <property type="entry name" value="GpmB, Fructose-2,6-bisphosphatase"/>
    <property type="match status" value="1"/>
</dbReference>
<evidence type="ECO:0000313" key="8">
    <source>
        <dbReference type="EMBL" id="LAC25613.1"/>
    </source>
</evidence>
<feature type="domain" description="6-phosphofructo-2-kinase" evidence="7">
    <location>
        <begin position="16"/>
        <end position="230"/>
    </location>
</feature>
<evidence type="ECO:0000256" key="3">
    <source>
        <dbReference type="ARBA" id="ARBA00022840"/>
    </source>
</evidence>
<dbReference type="GO" id="GO:0003873">
    <property type="term" value="F:6-phosphofructo-2-kinase activity"/>
    <property type="evidence" value="ECO:0007669"/>
    <property type="project" value="InterPro"/>
</dbReference>
<accession>A0A6A7G6N2</accession>
<dbReference type="FunFam" id="3.40.50.1240:FF:000001">
    <property type="entry name" value="6-phosphofructo-2-kinase/fructose-2, 6-bisphosphatase 3 isoform 2"/>
    <property type="match status" value="1"/>
</dbReference>
<evidence type="ECO:0000256" key="4">
    <source>
        <dbReference type="PIRSR" id="PIRSR613078-1"/>
    </source>
</evidence>
<evidence type="ECO:0000256" key="5">
    <source>
        <dbReference type="PIRSR" id="PIRSR613078-2"/>
    </source>
</evidence>
<dbReference type="Pfam" id="PF00300">
    <property type="entry name" value="His_Phos_1"/>
    <property type="match status" value="1"/>
</dbReference>
<dbReference type="SUPFAM" id="SSF52540">
    <property type="entry name" value="P-loop containing nucleoside triphosphate hydrolases"/>
    <property type="match status" value="1"/>
</dbReference>
<dbReference type="Pfam" id="PF01591">
    <property type="entry name" value="6PF2K"/>
    <property type="match status" value="1"/>
</dbReference>
<keyword evidence="2" id="KW-0547">Nucleotide-binding</keyword>